<evidence type="ECO:0000313" key="1">
    <source>
        <dbReference type="EMBL" id="CCD01911.1"/>
    </source>
</evidence>
<gene>
    <name evidence="1" type="ORF">AZOBR_p270107</name>
</gene>
<reference evidence="1 2" key="1">
    <citation type="journal article" date="2011" name="PLoS Genet.">
        <title>Azospirillum genomes reveal transition of bacteria from aquatic to terrestrial environments.</title>
        <authorList>
            <person name="Wisniewski-Dye F."/>
            <person name="Borziak K."/>
            <person name="Khalsa-Moyers G."/>
            <person name="Alexandre G."/>
            <person name="Sukharnikov L.O."/>
            <person name="Wuichet K."/>
            <person name="Hurst G.B."/>
            <person name="McDonald W.H."/>
            <person name="Robertson J.S."/>
            <person name="Barbe V."/>
            <person name="Calteau A."/>
            <person name="Rouy Z."/>
            <person name="Mangenot S."/>
            <person name="Prigent-Combaret C."/>
            <person name="Normand P."/>
            <person name="Boyer M."/>
            <person name="Siguier P."/>
            <person name="Dessaux Y."/>
            <person name="Elmerich C."/>
            <person name="Condemine G."/>
            <person name="Krishnen G."/>
            <person name="Kennedy I."/>
            <person name="Paterson A.H."/>
            <person name="Gonzalez V."/>
            <person name="Mavingui P."/>
            <person name="Zhulin I.B."/>
        </authorList>
    </citation>
    <scope>NUCLEOTIDE SEQUENCE [LARGE SCALE GENOMIC DNA]</scope>
    <source>
        <strain evidence="1 2">Sp245</strain>
    </source>
</reference>
<dbReference type="EMBL" id="HE577329">
    <property type="protein sequence ID" value="CCD01911.1"/>
    <property type="molecule type" value="Genomic_DNA"/>
</dbReference>
<keyword evidence="2" id="KW-1185">Reference proteome</keyword>
<dbReference type="Proteomes" id="UP000007319">
    <property type="component" value="Plasmid AZOBR_p2"/>
</dbReference>
<dbReference type="AlphaFoldDB" id="A0A9P1NQV0"/>
<accession>A0A9P1NQV0</accession>
<keyword evidence="1" id="KW-0614">Plasmid</keyword>
<name>A0A9P1NQV0_9PROT</name>
<proteinExistence type="predicted"/>
<geneLocation type="plasmid" evidence="1 2">
    <name>AZOBR_p2</name>
</geneLocation>
<dbReference type="KEGG" id="abs:AZOBR_p270107"/>
<organism evidence="1 2">
    <name type="scientific">Azospirillum baldaniorum</name>
    <dbReference type="NCBI Taxonomy" id="1064539"/>
    <lineage>
        <taxon>Bacteria</taxon>
        <taxon>Pseudomonadati</taxon>
        <taxon>Pseudomonadota</taxon>
        <taxon>Alphaproteobacteria</taxon>
        <taxon>Rhodospirillales</taxon>
        <taxon>Azospirillaceae</taxon>
        <taxon>Azospirillum</taxon>
    </lineage>
</organism>
<evidence type="ECO:0000313" key="2">
    <source>
        <dbReference type="Proteomes" id="UP000007319"/>
    </source>
</evidence>
<sequence>MTCVLSLKQPALASGPGLLAPPLADVPVGMFHEPMHDVDVAVVRAFDRGRVPFEGEWTLDGAVVRPHGQTNHQNQFKHGSRFLYESSMSRRLRRFRQGGRRPERMHQQPASRIGPRCFAANIAALHKIRVQNCK</sequence>
<protein>
    <submittedName>
        <fullName evidence="1">Uncharacterized protein</fullName>
    </submittedName>
</protein>